<evidence type="ECO:0000313" key="6">
    <source>
        <dbReference type="EMBL" id="SFE26906.1"/>
    </source>
</evidence>
<feature type="transmembrane region" description="Helical" evidence="5">
    <location>
        <begin position="130"/>
        <end position="150"/>
    </location>
</feature>
<dbReference type="Proteomes" id="UP000183410">
    <property type="component" value="Unassembled WGS sequence"/>
</dbReference>
<evidence type="ECO:0000256" key="1">
    <source>
        <dbReference type="ARBA" id="ARBA00004141"/>
    </source>
</evidence>
<gene>
    <name evidence="6" type="ORF">SAMN04487969_101994</name>
</gene>
<keyword evidence="2 5" id="KW-0812">Transmembrane</keyword>
<dbReference type="GO" id="GO:0016020">
    <property type="term" value="C:membrane"/>
    <property type="evidence" value="ECO:0007669"/>
    <property type="project" value="UniProtKB-SubCell"/>
</dbReference>
<dbReference type="PANTHER" id="PTHR39157">
    <property type="entry name" value="INTEGRAL MEMBRANE PROTEIN-RELATED"/>
    <property type="match status" value="1"/>
</dbReference>
<evidence type="ECO:0000256" key="5">
    <source>
        <dbReference type="SAM" id="Phobius"/>
    </source>
</evidence>
<dbReference type="Pfam" id="PF07681">
    <property type="entry name" value="DoxX"/>
    <property type="match status" value="1"/>
</dbReference>
<evidence type="ECO:0000256" key="4">
    <source>
        <dbReference type="ARBA" id="ARBA00023136"/>
    </source>
</evidence>
<reference evidence="7" key="1">
    <citation type="submission" date="2016-10" db="EMBL/GenBank/DDBJ databases">
        <authorList>
            <person name="Varghese N."/>
            <person name="Submissions S."/>
        </authorList>
    </citation>
    <scope>NUCLEOTIDE SEQUENCE [LARGE SCALE GENOMIC DNA]</scope>
    <source>
        <strain evidence="7">CGMCC 1.10223</strain>
    </source>
</reference>
<comment type="subcellular location">
    <subcellularLocation>
        <location evidence="1">Membrane</location>
        <topology evidence="1">Multi-pass membrane protein</topology>
    </subcellularLocation>
</comment>
<dbReference type="EMBL" id="FONN01000001">
    <property type="protein sequence ID" value="SFE26906.1"/>
    <property type="molecule type" value="Genomic_DNA"/>
</dbReference>
<feature type="transmembrane region" description="Helical" evidence="5">
    <location>
        <begin position="93"/>
        <end position="118"/>
    </location>
</feature>
<keyword evidence="3 5" id="KW-1133">Transmembrane helix</keyword>
<protein>
    <submittedName>
        <fullName evidence="6">Thiosulfate dehydrogenase [quinone] large subunit</fullName>
    </submittedName>
</protein>
<proteinExistence type="predicted"/>
<accession>A0A1I1Z517</accession>
<evidence type="ECO:0000313" key="7">
    <source>
        <dbReference type="Proteomes" id="UP000183410"/>
    </source>
</evidence>
<keyword evidence="7" id="KW-1185">Reference proteome</keyword>
<organism evidence="6 7">
    <name type="scientific">Paenibacillus algorifonticola</name>
    <dbReference type="NCBI Taxonomy" id="684063"/>
    <lineage>
        <taxon>Bacteria</taxon>
        <taxon>Bacillati</taxon>
        <taxon>Bacillota</taxon>
        <taxon>Bacilli</taxon>
        <taxon>Bacillales</taxon>
        <taxon>Paenibacillaceae</taxon>
        <taxon>Paenibacillus</taxon>
    </lineage>
</organism>
<evidence type="ECO:0000256" key="2">
    <source>
        <dbReference type="ARBA" id="ARBA00022692"/>
    </source>
</evidence>
<evidence type="ECO:0000256" key="3">
    <source>
        <dbReference type="ARBA" id="ARBA00022989"/>
    </source>
</evidence>
<sequence>MMMVLTWMKESRIAAGIFVFLRLYIGVKWLSAGWGKLTGEGFSSAGFMANAVENPIMDKATGQLVYPMYTGFLENFALPNAGLFNLIIPIGEFLVGLGLIVGAFTTTAVLFGLLMNFMFLFAGSISTNPWMVLLGGIILIGGANAGKFGLDYFILPYLGYRQQNAENVR</sequence>
<dbReference type="InterPro" id="IPR032808">
    <property type="entry name" value="DoxX"/>
</dbReference>
<dbReference type="RefSeq" id="WP_231594224.1">
    <property type="nucleotide sequence ID" value="NZ_FONN01000001.1"/>
</dbReference>
<dbReference type="AlphaFoldDB" id="A0A1I1Z517"/>
<feature type="transmembrane region" description="Helical" evidence="5">
    <location>
        <begin position="12"/>
        <end position="30"/>
    </location>
</feature>
<name>A0A1I1Z517_9BACL</name>
<dbReference type="PANTHER" id="PTHR39157:SF1">
    <property type="entry name" value="DOXX FAMILY PROTEIN"/>
    <property type="match status" value="1"/>
</dbReference>
<keyword evidence="4 5" id="KW-0472">Membrane</keyword>